<evidence type="ECO:0000256" key="4">
    <source>
        <dbReference type="ARBA" id="ARBA00023306"/>
    </source>
</evidence>
<reference evidence="8 9" key="1">
    <citation type="journal article" date="2016" name="Nat. Commun.">
        <title>Thousands of microbial genomes shed light on interconnected biogeochemical processes in an aquifer system.</title>
        <authorList>
            <person name="Anantharaman K."/>
            <person name="Brown C.T."/>
            <person name="Hug L.A."/>
            <person name="Sharon I."/>
            <person name="Castelle C.J."/>
            <person name="Probst A.J."/>
            <person name="Thomas B.C."/>
            <person name="Singh A."/>
            <person name="Wilkins M.J."/>
            <person name="Karaoz U."/>
            <person name="Brodie E.L."/>
            <person name="Williams K.H."/>
            <person name="Hubbard S.S."/>
            <person name="Banfield J.F."/>
        </authorList>
    </citation>
    <scope>NUCLEOTIDE SEQUENCE [LARGE SCALE GENOMIC DNA]</scope>
</reference>
<dbReference type="PIRSF" id="PIRSF003101">
    <property type="entry name" value="FtsA"/>
    <property type="match status" value="1"/>
</dbReference>
<dbReference type="SMART" id="SM00842">
    <property type="entry name" value="FtsA"/>
    <property type="match status" value="1"/>
</dbReference>
<comment type="subunit">
    <text evidence="5">Self-interacts. Interacts with FtsZ.</text>
</comment>
<dbReference type="InterPro" id="IPR043129">
    <property type="entry name" value="ATPase_NBD"/>
</dbReference>
<dbReference type="GO" id="GO:0009898">
    <property type="term" value="C:cytoplasmic side of plasma membrane"/>
    <property type="evidence" value="ECO:0007669"/>
    <property type="project" value="UniProtKB-UniRule"/>
</dbReference>
<gene>
    <name evidence="5" type="primary">ftsA</name>
    <name evidence="8" type="ORF">A2927_03165</name>
</gene>
<keyword evidence="4 5" id="KW-0131">Cell cycle</keyword>
<keyword evidence="3 5" id="KW-0472">Membrane</keyword>
<evidence type="ECO:0000313" key="9">
    <source>
        <dbReference type="Proteomes" id="UP000178849"/>
    </source>
</evidence>
<evidence type="ECO:0000313" key="8">
    <source>
        <dbReference type="EMBL" id="OGY89450.1"/>
    </source>
</evidence>
<evidence type="ECO:0000256" key="1">
    <source>
        <dbReference type="ARBA" id="ARBA00022475"/>
    </source>
</evidence>
<dbReference type="GO" id="GO:0043093">
    <property type="term" value="P:FtsZ-dependent cytokinesis"/>
    <property type="evidence" value="ECO:0007669"/>
    <property type="project" value="UniProtKB-UniRule"/>
</dbReference>
<dbReference type="InterPro" id="IPR003494">
    <property type="entry name" value="SHS2_FtsA"/>
</dbReference>
<feature type="domain" description="SHS2" evidence="7">
    <location>
        <begin position="7"/>
        <end position="196"/>
    </location>
</feature>
<comment type="caution">
    <text evidence="8">The sequence shown here is derived from an EMBL/GenBank/DDBJ whole genome shotgun (WGS) entry which is preliminary data.</text>
</comment>
<dbReference type="Pfam" id="PF14450">
    <property type="entry name" value="FtsA"/>
    <property type="match status" value="1"/>
</dbReference>
<dbReference type="NCBIfam" id="TIGR01174">
    <property type="entry name" value="ftsA"/>
    <property type="match status" value="1"/>
</dbReference>
<evidence type="ECO:0000256" key="6">
    <source>
        <dbReference type="PIRNR" id="PIRNR003101"/>
    </source>
</evidence>
<evidence type="ECO:0000256" key="5">
    <source>
        <dbReference type="HAMAP-Rule" id="MF_02033"/>
    </source>
</evidence>
<keyword evidence="2 5" id="KW-0132">Cell division</keyword>
<dbReference type="Proteomes" id="UP000178849">
    <property type="component" value="Unassembled WGS sequence"/>
</dbReference>
<dbReference type="InterPro" id="IPR050696">
    <property type="entry name" value="FtsA/MreB"/>
</dbReference>
<protein>
    <recommendedName>
        <fullName evidence="5 6">Cell division protein FtsA</fullName>
    </recommendedName>
</protein>
<evidence type="ECO:0000259" key="7">
    <source>
        <dbReference type="SMART" id="SM00842"/>
    </source>
</evidence>
<dbReference type="Gene3D" id="3.30.1490.110">
    <property type="match status" value="1"/>
</dbReference>
<dbReference type="STRING" id="1798550.A2927_03165"/>
<proteinExistence type="inferred from homology"/>
<dbReference type="EMBL" id="MHKL01000017">
    <property type="protein sequence ID" value="OGY89450.1"/>
    <property type="molecule type" value="Genomic_DNA"/>
</dbReference>
<comment type="function">
    <text evidence="5 6">Cell division protein that is involved in the assembly of the Z ring. May serve as a membrane anchor for the Z ring.</text>
</comment>
<dbReference type="AlphaFoldDB" id="A0A1G2BMA3"/>
<keyword evidence="1 5" id="KW-1003">Cell membrane</keyword>
<dbReference type="InterPro" id="IPR020823">
    <property type="entry name" value="Cell_div_FtsA"/>
</dbReference>
<accession>A0A1G2BMA3</accession>
<comment type="subcellular location">
    <subcellularLocation>
        <location evidence="5">Cell membrane</location>
        <topology evidence="5">Peripheral membrane protein</topology>
        <orientation evidence="5">Cytoplasmic side</orientation>
    </subcellularLocation>
    <text evidence="5">Localizes to the Z ring in an FtsZ-dependent manner. Targeted to the membrane through a conserved C-terminal amphipathic helix.</text>
</comment>
<sequence>MAQPDIITGLDIGSSNIRAVILERESGGGGFSVVGAAERYAEGVAKGMVTNIEDLVSSLAEVLEQAERMTGFGIERAVVGISGTHIKTLESSGVVAVSKADKEITEEDVARAIEAAQAVATPANYEILHVIPKDFAIDNQTGIKDPVGMTGVRLEVSAQIVMGLSAQIKNLTKCVYRAGVDIDDLVFGMLACAESTLTKKQKELGVALVNVGAQTTSLIVYEEGDVLHTAVIPVGANHITADLAIGLRTSFETAEAIKLEAASADLKKVSKRDEIDLSKFSSTEKEKTLVSLKHIAEITQARAEEILNLIDKELKKIDRSGMLPAGVILTGGGSKLNGFLDLAKEKLKLPVFLGLPLGLDNCPIDKVRDPAFAPALGLALWGIQNAGGHQRRRLEFSSVDEVIDKMKGWFKSLLP</sequence>
<dbReference type="Pfam" id="PF02491">
    <property type="entry name" value="SHS2_FTSA"/>
    <property type="match status" value="1"/>
</dbReference>
<dbReference type="Gene3D" id="3.30.420.40">
    <property type="match status" value="2"/>
</dbReference>
<dbReference type="HAMAP" id="MF_02033">
    <property type="entry name" value="FtsA"/>
    <property type="match status" value="1"/>
</dbReference>
<comment type="similarity">
    <text evidence="5 6">Belongs to the FtsA/MreB family.</text>
</comment>
<dbReference type="PANTHER" id="PTHR32432:SF4">
    <property type="entry name" value="CELL DIVISION PROTEIN FTSA"/>
    <property type="match status" value="1"/>
</dbReference>
<dbReference type="SUPFAM" id="SSF53067">
    <property type="entry name" value="Actin-like ATPase domain"/>
    <property type="match status" value="2"/>
</dbReference>
<name>A0A1G2BMA3_9BACT</name>
<organism evidence="8 9">
    <name type="scientific">Candidatus Komeilibacteria bacterium RIFCSPLOWO2_01_FULL_45_10</name>
    <dbReference type="NCBI Taxonomy" id="1798550"/>
    <lineage>
        <taxon>Bacteria</taxon>
        <taxon>Candidatus Komeiliibacteriota</taxon>
    </lineage>
</organism>
<dbReference type="PANTHER" id="PTHR32432">
    <property type="entry name" value="CELL DIVISION PROTEIN FTSA-RELATED"/>
    <property type="match status" value="1"/>
</dbReference>
<dbReference type="CDD" id="cd24048">
    <property type="entry name" value="ASKHA_NBD_FtsA"/>
    <property type="match status" value="1"/>
</dbReference>
<evidence type="ECO:0000256" key="3">
    <source>
        <dbReference type="ARBA" id="ARBA00023136"/>
    </source>
</evidence>
<evidence type="ECO:0000256" key="2">
    <source>
        <dbReference type="ARBA" id="ARBA00022618"/>
    </source>
</evidence>
<dbReference type="GO" id="GO:0032153">
    <property type="term" value="C:cell division site"/>
    <property type="evidence" value="ECO:0007669"/>
    <property type="project" value="UniProtKB-UniRule"/>
</dbReference>